<reference evidence="1" key="1">
    <citation type="submission" date="2022-05" db="EMBL/GenBank/DDBJ databases">
        <authorList>
            <person name="Friedrich I."/>
            <person name="Poehlein A."/>
            <person name="Schneider D."/>
            <person name="Hertel R."/>
            <person name="Daniel R."/>
        </authorList>
    </citation>
    <scope>NUCLEOTIDE SEQUENCE</scope>
</reference>
<dbReference type="EMBL" id="ON529858">
    <property type="protein sequence ID" value="UTC29928.1"/>
    <property type="molecule type" value="Genomic_DNA"/>
</dbReference>
<organism evidence="1 2">
    <name type="scientific">Brevundimonas phage vB_BgoS-Bajun</name>
    <dbReference type="NCBI Taxonomy" id="2948594"/>
    <lineage>
        <taxon>Viruses</taxon>
        <taxon>Duplodnaviria</taxon>
        <taxon>Heunggongvirae</taxon>
        <taxon>Uroviricota</taxon>
        <taxon>Caudoviricetes</taxon>
        <taxon>Dolichocephalovirinae</taxon>
    </lineage>
</organism>
<evidence type="ECO:0000313" key="1">
    <source>
        <dbReference type="EMBL" id="UTC29928.1"/>
    </source>
</evidence>
<proteinExistence type="predicted"/>
<evidence type="ECO:0000313" key="2">
    <source>
        <dbReference type="Proteomes" id="UP001057427"/>
    </source>
</evidence>
<accession>A0A9E7SRS4</accession>
<protein>
    <submittedName>
        <fullName evidence="1">Uncharacterized protein</fullName>
    </submittedName>
</protein>
<name>A0A9E7SRS4_9CAUD</name>
<gene>
    <name evidence="1" type="ORF">BAJUN_03260</name>
</gene>
<sequence>MRNVTEDCPPPKFGKADLSMMPERGVEGCICREPGADKRRDFILLADRRGEIVWYARNTCLIHGLTATDLPDNSGEPSTT</sequence>
<keyword evidence="2" id="KW-1185">Reference proteome</keyword>
<dbReference type="Proteomes" id="UP001057427">
    <property type="component" value="Segment"/>
</dbReference>